<accession>A0A0D3KFI5</accession>
<reference evidence="3" key="2">
    <citation type="submission" date="2024-10" db="UniProtKB">
        <authorList>
            <consortium name="EnsemblProtists"/>
        </authorList>
    </citation>
    <scope>IDENTIFICATION</scope>
</reference>
<evidence type="ECO:0000256" key="2">
    <source>
        <dbReference type="SAM" id="MobiDB-lite"/>
    </source>
</evidence>
<dbReference type="RefSeq" id="XP_005786949.1">
    <property type="nucleotide sequence ID" value="XM_005786892.1"/>
</dbReference>
<proteinExistence type="predicted"/>
<evidence type="ECO:0008006" key="5">
    <source>
        <dbReference type="Google" id="ProtNLM"/>
    </source>
</evidence>
<dbReference type="PaxDb" id="2903-EOD34520"/>
<dbReference type="AlphaFoldDB" id="A0A0D3KFI5"/>
<evidence type="ECO:0000313" key="4">
    <source>
        <dbReference type="Proteomes" id="UP000013827"/>
    </source>
</evidence>
<feature type="region of interest" description="Disordered" evidence="2">
    <location>
        <begin position="1"/>
        <end position="32"/>
    </location>
</feature>
<feature type="compositionally biased region" description="Polar residues" evidence="2">
    <location>
        <begin position="1"/>
        <end position="23"/>
    </location>
</feature>
<dbReference type="KEGG" id="ehx:EMIHUDRAFT_228473"/>
<dbReference type="HOGENOM" id="CLU_2138224_0_0_1"/>
<dbReference type="EnsemblProtists" id="EOD34520">
    <property type="protein sequence ID" value="EOD34520"/>
    <property type="gene ID" value="EMIHUDRAFT_228473"/>
</dbReference>
<keyword evidence="1" id="KW-0175">Coiled coil</keyword>
<protein>
    <recommendedName>
        <fullName evidence="5">BZIP domain-containing protein</fullName>
    </recommendedName>
</protein>
<dbReference type="Proteomes" id="UP000013827">
    <property type="component" value="Unassembled WGS sequence"/>
</dbReference>
<evidence type="ECO:0000256" key="1">
    <source>
        <dbReference type="SAM" id="Coils"/>
    </source>
</evidence>
<feature type="coiled-coil region" evidence="1">
    <location>
        <begin position="35"/>
        <end position="102"/>
    </location>
</feature>
<evidence type="ECO:0000313" key="3">
    <source>
        <dbReference type="EnsemblProtists" id="EOD34520"/>
    </source>
</evidence>
<dbReference type="GeneID" id="17279790"/>
<keyword evidence="4" id="KW-1185">Reference proteome</keyword>
<sequence>MMRQTPQPTDPGSSEPVSETESGCESADPIAPETVRMLRLELEGERRQNKQWQAKLKRAAKLNEQLVEMEEENITNKLYKKLEQVKQEKVSLENLLEQARKSTPPVTRPLAPR</sequence>
<name>A0A0D3KFI5_EMIH1</name>
<reference evidence="4" key="1">
    <citation type="journal article" date="2013" name="Nature">
        <title>Pan genome of the phytoplankton Emiliania underpins its global distribution.</title>
        <authorList>
            <person name="Read B.A."/>
            <person name="Kegel J."/>
            <person name="Klute M.J."/>
            <person name="Kuo A."/>
            <person name="Lefebvre S.C."/>
            <person name="Maumus F."/>
            <person name="Mayer C."/>
            <person name="Miller J."/>
            <person name="Monier A."/>
            <person name="Salamov A."/>
            <person name="Young J."/>
            <person name="Aguilar M."/>
            <person name="Claverie J.M."/>
            <person name="Frickenhaus S."/>
            <person name="Gonzalez K."/>
            <person name="Herman E.K."/>
            <person name="Lin Y.C."/>
            <person name="Napier J."/>
            <person name="Ogata H."/>
            <person name="Sarno A.F."/>
            <person name="Shmutz J."/>
            <person name="Schroeder D."/>
            <person name="de Vargas C."/>
            <person name="Verret F."/>
            <person name="von Dassow P."/>
            <person name="Valentin K."/>
            <person name="Van de Peer Y."/>
            <person name="Wheeler G."/>
            <person name="Dacks J.B."/>
            <person name="Delwiche C.F."/>
            <person name="Dyhrman S.T."/>
            <person name="Glockner G."/>
            <person name="John U."/>
            <person name="Richards T."/>
            <person name="Worden A.Z."/>
            <person name="Zhang X."/>
            <person name="Grigoriev I.V."/>
            <person name="Allen A.E."/>
            <person name="Bidle K."/>
            <person name="Borodovsky M."/>
            <person name="Bowler C."/>
            <person name="Brownlee C."/>
            <person name="Cock J.M."/>
            <person name="Elias M."/>
            <person name="Gladyshev V.N."/>
            <person name="Groth M."/>
            <person name="Guda C."/>
            <person name="Hadaegh A."/>
            <person name="Iglesias-Rodriguez M.D."/>
            <person name="Jenkins J."/>
            <person name="Jones B.M."/>
            <person name="Lawson T."/>
            <person name="Leese F."/>
            <person name="Lindquist E."/>
            <person name="Lobanov A."/>
            <person name="Lomsadze A."/>
            <person name="Malik S.B."/>
            <person name="Marsh M.E."/>
            <person name="Mackinder L."/>
            <person name="Mock T."/>
            <person name="Mueller-Roeber B."/>
            <person name="Pagarete A."/>
            <person name="Parker M."/>
            <person name="Probert I."/>
            <person name="Quesneville H."/>
            <person name="Raines C."/>
            <person name="Rensing S.A."/>
            <person name="Riano-Pachon D.M."/>
            <person name="Richier S."/>
            <person name="Rokitta S."/>
            <person name="Shiraiwa Y."/>
            <person name="Soanes D.M."/>
            <person name="van der Giezen M."/>
            <person name="Wahlund T.M."/>
            <person name="Williams B."/>
            <person name="Wilson W."/>
            <person name="Wolfe G."/>
            <person name="Wurch L.L."/>
        </authorList>
    </citation>
    <scope>NUCLEOTIDE SEQUENCE</scope>
</reference>
<organism evidence="3 4">
    <name type="scientific">Emiliania huxleyi (strain CCMP1516)</name>
    <dbReference type="NCBI Taxonomy" id="280463"/>
    <lineage>
        <taxon>Eukaryota</taxon>
        <taxon>Haptista</taxon>
        <taxon>Haptophyta</taxon>
        <taxon>Prymnesiophyceae</taxon>
        <taxon>Isochrysidales</taxon>
        <taxon>Noelaerhabdaceae</taxon>
        <taxon>Emiliania</taxon>
    </lineage>
</organism>